<dbReference type="Proteomes" id="UP000268908">
    <property type="component" value="Unassembled WGS sequence"/>
</dbReference>
<dbReference type="OrthoDB" id="9814037at2"/>
<reference evidence="2 3" key="1">
    <citation type="submission" date="2018-10" db="EMBL/GenBank/DDBJ databases">
        <title>Genomic Encyclopedia of Type Strains, Phase IV (KMG-IV): sequencing the most valuable type-strain genomes for metagenomic binning, comparative biology and taxonomic classification.</title>
        <authorList>
            <person name="Goeker M."/>
        </authorList>
    </citation>
    <scope>NUCLEOTIDE SEQUENCE [LARGE SCALE GENOMIC DNA]</scope>
    <source>
        <strain evidence="2 3">DSM 26916</strain>
    </source>
</reference>
<dbReference type="AlphaFoldDB" id="A0A497XCK7"/>
<evidence type="ECO:0000259" key="1">
    <source>
        <dbReference type="Pfam" id="PF13453"/>
    </source>
</evidence>
<dbReference type="Pfam" id="PF13453">
    <property type="entry name" value="Zn_ribbon_TFIIB"/>
    <property type="match status" value="1"/>
</dbReference>
<dbReference type="RefSeq" id="WP_121240876.1">
    <property type="nucleotide sequence ID" value="NZ_BHVV01000006.1"/>
</dbReference>
<dbReference type="InterPro" id="IPR027392">
    <property type="entry name" value="TF_Znf"/>
</dbReference>
<organism evidence="2 3">
    <name type="scientific">Sulfurisoma sediminicola</name>
    <dbReference type="NCBI Taxonomy" id="1381557"/>
    <lineage>
        <taxon>Bacteria</taxon>
        <taxon>Pseudomonadati</taxon>
        <taxon>Pseudomonadota</taxon>
        <taxon>Betaproteobacteria</taxon>
        <taxon>Nitrosomonadales</taxon>
        <taxon>Sterolibacteriaceae</taxon>
        <taxon>Sulfurisoma</taxon>
    </lineage>
</organism>
<evidence type="ECO:0000313" key="2">
    <source>
        <dbReference type="EMBL" id="RLJ64660.1"/>
    </source>
</evidence>
<name>A0A497XCK7_9PROT</name>
<sequence>MSETHCPSCRAAMTPLNLPGKLLGTVELDLCFSCQGIWLDQWESEQIAPGGIVELFKLIHEHRDDLRMPLAEPLRCPRCNEKLLAGLDVAKSGRFTYHRCLQNHGRFTVFAQFMIEKGFVRQLSPLEIAELAARIQTVRCTGCGAPVDIRKDAACTHCRAPIAILDPEAVQQALATYHQAEVKRTHLDPNALAEAVLATEKQKSQRQATNVLNRPVEESVGDLVTSGVEIVWNLFKR</sequence>
<protein>
    <submittedName>
        <fullName evidence="2">TFIIB-like protein</fullName>
    </submittedName>
</protein>
<keyword evidence="3" id="KW-1185">Reference proteome</keyword>
<comment type="caution">
    <text evidence="2">The sequence shown here is derived from an EMBL/GenBank/DDBJ whole genome shotgun (WGS) entry which is preliminary data.</text>
</comment>
<evidence type="ECO:0000313" key="3">
    <source>
        <dbReference type="Proteomes" id="UP000268908"/>
    </source>
</evidence>
<proteinExistence type="predicted"/>
<feature type="domain" description="Transcription factor zinc-finger" evidence="1">
    <location>
        <begin position="5"/>
        <end position="47"/>
    </location>
</feature>
<accession>A0A497XCK7</accession>
<dbReference type="EMBL" id="RCCI01000005">
    <property type="protein sequence ID" value="RLJ64660.1"/>
    <property type="molecule type" value="Genomic_DNA"/>
</dbReference>
<gene>
    <name evidence="2" type="ORF">DFR35_1301</name>
</gene>